<organism evidence="3 4">
    <name type="scientific">Pseudomaricurvus hydrocarbonicus</name>
    <dbReference type="NCBI Taxonomy" id="1470433"/>
    <lineage>
        <taxon>Bacteria</taxon>
        <taxon>Pseudomonadati</taxon>
        <taxon>Pseudomonadota</taxon>
        <taxon>Gammaproteobacteria</taxon>
        <taxon>Cellvibrionales</taxon>
        <taxon>Cellvibrionaceae</taxon>
        <taxon>Pseudomaricurvus</taxon>
    </lineage>
</organism>
<proteinExistence type="predicted"/>
<dbReference type="EMBL" id="JAAONZ010000009">
    <property type="protein sequence ID" value="NHO66400.1"/>
    <property type="molecule type" value="Genomic_DNA"/>
</dbReference>
<evidence type="ECO:0000259" key="2">
    <source>
        <dbReference type="PROSITE" id="PS50943"/>
    </source>
</evidence>
<dbReference type="PANTHER" id="PTHR35010">
    <property type="entry name" value="BLL4672 PROTEIN-RELATED"/>
    <property type="match status" value="1"/>
</dbReference>
<evidence type="ECO:0000313" key="3">
    <source>
        <dbReference type="EMBL" id="NHO66400.1"/>
    </source>
</evidence>
<dbReference type="PANTHER" id="PTHR35010:SF4">
    <property type="entry name" value="BLL5781 PROTEIN"/>
    <property type="match status" value="1"/>
</dbReference>
<dbReference type="InterPro" id="IPR041413">
    <property type="entry name" value="MLTR_LBD"/>
</dbReference>
<reference evidence="3" key="1">
    <citation type="submission" date="2020-03" db="EMBL/GenBank/DDBJ databases">
        <authorList>
            <person name="Guo F."/>
        </authorList>
    </citation>
    <scope>NUCLEOTIDE SEQUENCE</scope>
    <source>
        <strain evidence="3">JCM 30134</strain>
    </source>
</reference>
<gene>
    <name evidence="3" type="ORF">G8770_12705</name>
</gene>
<keyword evidence="4" id="KW-1185">Reference proteome</keyword>
<sequence>MSSNTTVNHHASPGTPPARPPSSENAFGQLIRFWRNTLQLSQAQLAASVEAAPRHISFLETGRSKPTREMVLRLAQALTLGERNLGTLLLAAGFTHDPAPLDLTDAKNRALKDSLSMILAKHEPFPALVINPIGDIVLCNRAWLAMIRSTNSLEQFEQPAANLLDFYFSEAGLRQHIVNWEELACFLLLKIKEQHLLTGDSKLKELSTWLQAYPGLPENWAQRAKGARQVSFYDVYYKTPVNEEIFASRTMITGVEPERNASVGELQLHAFLPLNTATRQQWEGFAETDIPEHPLLYTRPQHF</sequence>
<comment type="caution">
    <text evidence="3">The sequence shown here is derived from an EMBL/GenBank/DDBJ whole genome shotgun (WGS) entry which is preliminary data.</text>
</comment>
<dbReference type="Proteomes" id="UP000787472">
    <property type="component" value="Unassembled WGS sequence"/>
</dbReference>
<dbReference type="GO" id="GO:0003677">
    <property type="term" value="F:DNA binding"/>
    <property type="evidence" value="ECO:0007669"/>
    <property type="project" value="InterPro"/>
</dbReference>
<protein>
    <submittedName>
        <fullName evidence="3">Helix-turn-helix transcriptional regulator</fullName>
    </submittedName>
</protein>
<dbReference type="Gene3D" id="3.30.450.180">
    <property type="match status" value="1"/>
</dbReference>
<dbReference type="AlphaFoldDB" id="A0A9E5JWW4"/>
<dbReference type="PROSITE" id="PS50943">
    <property type="entry name" value="HTH_CROC1"/>
    <property type="match status" value="1"/>
</dbReference>
<dbReference type="Pfam" id="PF13560">
    <property type="entry name" value="HTH_31"/>
    <property type="match status" value="1"/>
</dbReference>
<dbReference type="SMART" id="SM00530">
    <property type="entry name" value="HTH_XRE"/>
    <property type="match status" value="1"/>
</dbReference>
<dbReference type="CDD" id="cd00093">
    <property type="entry name" value="HTH_XRE"/>
    <property type="match status" value="1"/>
</dbReference>
<evidence type="ECO:0000256" key="1">
    <source>
        <dbReference type="SAM" id="MobiDB-lite"/>
    </source>
</evidence>
<feature type="domain" description="HTH cro/C1-type" evidence="2">
    <location>
        <begin position="31"/>
        <end position="83"/>
    </location>
</feature>
<dbReference type="InterPro" id="IPR010982">
    <property type="entry name" value="Lambda_DNA-bd_dom_sf"/>
</dbReference>
<dbReference type="Gene3D" id="1.10.260.40">
    <property type="entry name" value="lambda repressor-like DNA-binding domains"/>
    <property type="match status" value="1"/>
</dbReference>
<feature type="region of interest" description="Disordered" evidence="1">
    <location>
        <begin position="1"/>
        <end position="25"/>
    </location>
</feature>
<dbReference type="InterPro" id="IPR001387">
    <property type="entry name" value="Cro/C1-type_HTH"/>
</dbReference>
<evidence type="ECO:0000313" key="4">
    <source>
        <dbReference type="Proteomes" id="UP000787472"/>
    </source>
</evidence>
<dbReference type="SUPFAM" id="SSF47413">
    <property type="entry name" value="lambda repressor-like DNA-binding domains"/>
    <property type="match status" value="1"/>
</dbReference>
<name>A0A9E5JWW4_9GAMM</name>
<dbReference type="Pfam" id="PF17765">
    <property type="entry name" value="MLTR_LBD"/>
    <property type="match status" value="1"/>
</dbReference>
<accession>A0A9E5JWW4</accession>
<dbReference type="RefSeq" id="WP_167187133.1">
    <property type="nucleotide sequence ID" value="NZ_JAAONZ010000009.1"/>
</dbReference>